<dbReference type="PANTHER" id="PTHR45721:SF12">
    <property type="entry name" value="INTERMEDIATE FILAMENT PROTEIN IFA-1"/>
    <property type="match status" value="1"/>
</dbReference>
<evidence type="ECO:0000256" key="1">
    <source>
        <dbReference type="ARBA" id="ARBA00022754"/>
    </source>
</evidence>
<keyword evidence="2 3" id="KW-0175">Coiled coil</keyword>
<feature type="compositionally biased region" description="Polar residues" evidence="6">
    <location>
        <begin position="1"/>
        <end position="15"/>
    </location>
</feature>
<protein>
    <submittedName>
        <fullName evidence="9">Cytoplasmic intermediate filament protein</fullName>
    </submittedName>
</protein>
<organism evidence="9">
    <name type="scientific">Urechis caupo</name>
    <name type="common">Innkeeper worm</name>
    <name type="synonym">Spoonworm</name>
    <dbReference type="NCBI Taxonomy" id="6431"/>
    <lineage>
        <taxon>Eukaryota</taxon>
        <taxon>Metazoa</taxon>
        <taxon>Spiralia</taxon>
        <taxon>Lophotrochozoa</taxon>
        <taxon>Annelida</taxon>
        <taxon>Polychaeta</taxon>
        <taxon>Echiura</taxon>
        <taxon>Xenopneusta</taxon>
        <taxon>Urechidae</taxon>
        <taxon>Urechis</taxon>
    </lineage>
</organism>
<comment type="similarity">
    <text evidence="3 4">Belongs to the intermediate filament family.</text>
</comment>
<evidence type="ECO:0000256" key="3">
    <source>
        <dbReference type="PIRNR" id="PIRNR005546"/>
    </source>
</evidence>
<dbReference type="InterPro" id="IPR016451">
    <property type="entry name" value="Intermed_filament_ifa/ifb"/>
</dbReference>
<dbReference type="InterPro" id="IPR001322">
    <property type="entry name" value="Lamin_tail_dom"/>
</dbReference>
<dbReference type="PROSITE" id="PS00226">
    <property type="entry name" value="IF_ROD_1"/>
    <property type="match status" value="1"/>
</dbReference>
<evidence type="ECO:0000256" key="2">
    <source>
        <dbReference type="ARBA" id="ARBA00023054"/>
    </source>
</evidence>
<evidence type="ECO:0000313" key="9">
    <source>
        <dbReference type="EMBL" id="CAB38186.1"/>
    </source>
</evidence>
<evidence type="ECO:0000259" key="7">
    <source>
        <dbReference type="PROSITE" id="PS51841"/>
    </source>
</evidence>
<dbReference type="Gene3D" id="1.20.5.170">
    <property type="match status" value="1"/>
</dbReference>
<accession>O97354</accession>
<feature type="compositionally biased region" description="Low complexity" evidence="6">
    <location>
        <begin position="16"/>
        <end position="31"/>
    </location>
</feature>
<dbReference type="GO" id="GO:0007097">
    <property type="term" value="P:nuclear migration"/>
    <property type="evidence" value="ECO:0007669"/>
    <property type="project" value="TreeGrafter"/>
</dbReference>
<dbReference type="Pfam" id="PF00038">
    <property type="entry name" value="Filament"/>
    <property type="match status" value="1"/>
</dbReference>
<feature type="domain" description="LTD" evidence="7">
    <location>
        <begin position="491"/>
        <end position="604"/>
    </location>
</feature>
<dbReference type="GO" id="GO:0005882">
    <property type="term" value="C:intermediate filament"/>
    <property type="evidence" value="ECO:0007669"/>
    <property type="project" value="UniProtKB-UniRule"/>
</dbReference>
<dbReference type="Gene3D" id="2.60.40.1260">
    <property type="entry name" value="Lamin Tail domain"/>
    <property type="match status" value="1"/>
</dbReference>
<proteinExistence type="evidence at transcript level"/>
<dbReference type="InterPro" id="IPR018039">
    <property type="entry name" value="IF_conserved"/>
</dbReference>
<keyword evidence="1 3" id="KW-0403">Intermediate filament</keyword>
<feature type="coiled-coil region" evidence="5">
    <location>
        <begin position="354"/>
        <end position="420"/>
    </location>
</feature>
<dbReference type="GO" id="GO:0090435">
    <property type="term" value="P:protein localization to nuclear envelope"/>
    <property type="evidence" value="ECO:0007669"/>
    <property type="project" value="TreeGrafter"/>
</dbReference>
<dbReference type="SUPFAM" id="SSF74853">
    <property type="entry name" value="Lamin A/C globular tail domain"/>
    <property type="match status" value="1"/>
</dbReference>
<feature type="domain" description="IF rod" evidence="8">
    <location>
        <begin position="96"/>
        <end position="449"/>
    </location>
</feature>
<dbReference type="GO" id="GO:0005200">
    <property type="term" value="F:structural constituent of cytoskeleton"/>
    <property type="evidence" value="ECO:0007669"/>
    <property type="project" value="TreeGrafter"/>
</dbReference>
<dbReference type="AlphaFoldDB" id="O97354"/>
<feature type="compositionally biased region" description="Polar residues" evidence="6">
    <location>
        <begin position="32"/>
        <end position="50"/>
    </location>
</feature>
<dbReference type="Gene3D" id="1.20.5.500">
    <property type="entry name" value="Single helix bin"/>
    <property type="match status" value="1"/>
</dbReference>
<dbReference type="PROSITE" id="PS51842">
    <property type="entry name" value="IF_ROD_2"/>
    <property type="match status" value="1"/>
</dbReference>
<feature type="coiled-coil region" evidence="5">
    <location>
        <begin position="86"/>
        <end position="240"/>
    </location>
</feature>
<feature type="region of interest" description="Disordered" evidence="6">
    <location>
        <begin position="1"/>
        <end position="56"/>
    </location>
</feature>
<reference evidence="9" key="1">
    <citation type="journal article" date="1998" name="J. Mol. Evol.">
        <title>Molecular phylogeny of metazoan intermediate filament proteins.</title>
        <authorList>
            <person name="Erber A."/>
            <person name="Riemer D."/>
            <person name="Bovenschulte M."/>
            <person name="Weber K."/>
        </authorList>
    </citation>
    <scope>NUCLEOTIDE SEQUENCE</scope>
</reference>
<dbReference type="GO" id="GO:0006998">
    <property type="term" value="P:nuclear envelope organization"/>
    <property type="evidence" value="ECO:0007669"/>
    <property type="project" value="TreeGrafter"/>
</dbReference>
<dbReference type="SUPFAM" id="SSF64593">
    <property type="entry name" value="Intermediate filament protein, coiled coil region"/>
    <property type="match status" value="2"/>
</dbReference>
<dbReference type="InterPro" id="IPR036415">
    <property type="entry name" value="Lamin_tail_dom_sf"/>
</dbReference>
<dbReference type="GO" id="GO:0051664">
    <property type="term" value="P:nuclear pore localization"/>
    <property type="evidence" value="ECO:0007669"/>
    <property type="project" value="TreeGrafter"/>
</dbReference>
<dbReference type="Gene3D" id="1.20.5.1160">
    <property type="entry name" value="Vasodilator-stimulated phosphoprotein"/>
    <property type="match status" value="2"/>
</dbReference>
<dbReference type="SMART" id="SM01391">
    <property type="entry name" value="Filament"/>
    <property type="match status" value="1"/>
</dbReference>
<dbReference type="EMBL" id="AJ004935">
    <property type="protein sequence ID" value="CAB38186.1"/>
    <property type="molecule type" value="mRNA"/>
</dbReference>
<name>O97354_URECA</name>
<dbReference type="PIRSF" id="PIRSF005546">
    <property type="entry name" value="Intermed_filamnt_Ifb-2"/>
    <property type="match status" value="1"/>
</dbReference>
<evidence type="ECO:0000256" key="5">
    <source>
        <dbReference type="SAM" id="Coils"/>
    </source>
</evidence>
<dbReference type="PROSITE" id="PS51841">
    <property type="entry name" value="LTD"/>
    <property type="match status" value="1"/>
</dbReference>
<dbReference type="InterPro" id="IPR039008">
    <property type="entry name" value="IF_rod_dom"/>
</dbReference>
<evidence type="ECO:0000256" key="4">
    <source>
        <dbReference type="RuleBase" id="RU000685"/>
    </source>
</evidence>
<evidence type="ECO:0000256" key="6">
    <source>
        <dbReference type="SAM" id="MobiDB-lite"/>
    </source>
</evidence>
<dbReference type="GO" id="GO:0005652">
    <property type="term" value="C:nuclear lamina"/>
    <property type="evidence" value="ECO:0007669"/>
    <property type="project" value="TreeGrafter"/>
</dbReference>
<evidence type="ECO:0000259" key="8">
    <source>
        <dbReference type="PROSITE" id="PS51842"/>
    </source>
</evidence>
<dbReference type="GO" id="GO:0031507">
    <property type="term" value="P:heterochromatin formation"/>
    <property type="evidence" value="ECO:0007669"/>
    <property type="project" value="TreeGrafter"/>
</dbReference>
<dbReference type="PANTHER" id="PTHR45721">
    <property type="entry name" value="LAMIN DM0-RELATED"/>
    <property type="match status" value="1"/>
</dbReference>
<dbReference type="Pfam" id="PF00932">
    <property type="entry name" value="LTD"/>
    <property type="match status" value="1"/>
</dbReference>
<sequence length="608" mass="69071">MSSQTKTKTTSVEGPSSTTKTTTTTYRTKSSNDGYSTTYRPMTTRRSAVSSRPAGGSMIQRSVNMSYNSMPMMSAGAYANVANLGITSVREGRDQEKKDMQDLNERLASYLEKVRFLEARNRKLADELDKLKSKWGKETTAVKTMYQTELDEARRLLDESEKGKAGLELQVTSQEEIIRELEDRLHDTEGELENQRMLVSRLNDQMSQLEGEINGLRRRNDTLEEEKKRDKAEIARLLSDNKRIRMDLDAESLALIDANNRCQTLGEEIEFMKAVHEQELKELSALICRDTTSENREFWKNEMGECLREIQDNYDQKLADLHTELESHYSTKLQEFRHGAAKQNMETTNAKEETKKFRSQLADLRHRIAELDGEKMRLESMLREQKSESDAIIRDLQDELAKYQKDLAACQAEMSAVMAEMQGLIDNKLSMELEIAAYRKLLEGEENRMGLSHVVSSMMSSSSSYDTSQMHEGDDDANLRISQVVKGEMSAKTTYQRSAKGPVSIQECASNGESITLENNGSRDENLSSWTIMRTVDGQERKCVLPRNATIPRRDKRTFICKGGERKSANDIECNIDSFGIGANITTKLTNPDGEEKASHVQRTQYQS</sequence>